<comment type="caution">
    <text evidence="2">The sequence shown here is derived from an EMBL/GenBank/DDBJ whole genome shotgun (WGS) entry which is preliminary data.</text>
</comment>
<name>A0A831RMF0_9GAMM</name>
<feature type="chain" id="PRO_5032859578" description="SHOCT domain-containing protein" evidence="1">
    <location>
        <begin position="28"/>
        <end position="71"/>
    </location>
</feature>
<keyword evidence="1" id="KW-0732">Signal</keyword>
<accession>A0A831RMF0</accession>
<gene>
    <name evidence="2" type="ORF">ENI96_06650</name>
</gene>
<dbReference type="Proteomes" id="UP000886251">
    <property type="component" value="Unassembled WGS sequence"/>
</dbReference>
<feature type="signal peptide" evidence="1">
    <location>
        <begin position="1"/>
        <end position="27"/>
    </location>
</feature>
<organism evidence="2">
    <name type="scientific">Sedimenticola thiotaurini</name>
    <dbReference type="NCBI Taxonomy" id="1543721"/>
    <lineage>
        <taxon>Bacteria</taxon>
        <taxon>Pseudomonadati</taxon>
        <taxon>Pseudomonadota</taxon>
        <taxon>Gammaproteobacteria</taxon>
        <taxon>Chromatiales</taxon>
        <taxon>Sedimenticolaceae</taxon>
        <taxon>Sedimenticola</taxon>
    </lineage>
</organism>
<evidence type="ECO:0000256" key="1">
    <source>
        <dbReference type="SAM" id="SignalP"/>
    </source>
</evidence>
<evidence type="ECO:0000313" key="2">
    <source>
        <dbReference type="EMBL" id="HEB96091.1"/>
    </source>
</evidence>
<dbReference type="PROSITE" id="PS51257">
    <property type="entry name" value="PROKAR_LIPOPROTEIN"/>
    <property type="match status" value="1"/>
</dbReference>
<dbReference type="EMBL" id="DRKP01000074">
    <property type="protein sequence ID" value="HEB96091.1"/>
    <property type="molecule type" value="Genomic_DNA"/>
</dbReference>
<sequence>MKLTRSIRLLPALLAALLLAGCGGGGADVKQQTTTTTMGQELMDLNSSYEKGIISEDEYKKARKAILKRYE</sequence>
<reference evidence="2" key="1">
    <citation type="journal article" date="2020" name="mSystems">
        <title>Genome- and Community-Level Interaction Insights into Carbon Utilization and Element Cycling Functions of Hydrothermarchaeota in Hydrothermal Sediment.</title>
        <authorList>
            <person name="Zhou Z."/>
            <person name="Liu Y."/>
            <person name="Xu W."/>
            <person name="Pan J."/>
            <person name="Luo Z.H."/>
            <person name="Li M."/>
        </authorList>
    </citation>
    <scope>NUCLEOTIDE SEQUENCE [LARGE SCALE GENOMIC DNA]</scope>
    <source>
        <strain evidence="2">HyVt-443</strain>
    </source>
</reference>
<evidence type="ECO:0008006" key="3">
    <source>
        <dbReference type="Google" id="ProtNLM"/>
    </source>
</evidence>
<protein>
    <recommendedName>
        <fullName evidence="3">SHOCT domain-containing protein</fullName>
    </recommendedName>
</protein>
<proteinExistence type="predicted"/>
<dbReference type="AlphaFoldDB" id="A0A831RMF0"/>